<dbReference type="Proteomes" id="UP000054270">
    <property type="component" value="Unassembled WGS sequence"/>
</dbReference>
<sequence>MTLHRGGAICAAADHRTGCGGDDPPPQPVSCPAPIGVSISVSAAQPGFVSLVLSCLFRFRLRSASLIDCTRQRTVRASPVSLGTISYIPYARIYLSIIPPAPHIPTCPAYPAQSPFLSRFRRSPLAFSYSHTLRAPPMPYAPCPIYAASTSLK</sequence>
<organism evidence="1 2">
    <name type="scientific">Hypholoma sublateritium (strain FD-334 SS-4)</name>
    <dbReference type="NCBI Taxonomy" id="945553"/>
    <lineage>
        <taxon>Eukaryota</taxon>
        <taxon>Fungi</taxon>
        <taxon>Dikarya</taxon>
        <taxon>Basidiomycota</taxon>
        <taxon>Agaricomycotina</taxon>
        <taxon>Agaricomycetes</taxon>
        <taxon>Agaricomycetidae</taxon>
        <taxon>Agaricales</taxon>
        <taxon>Agaricineae</taxon>
        <taxon>Strophariaceae</taxon>
        <taxon>Hypholoma</taxon>
    </lineage>
</organism>
<evidence type="ECO:0000313" key="2">
    <source>
        <dbReference type="Proteomes" id="UP000054270"/>
    </source>
</evidence>
<gene>
    <name evidence="1" type="ORF">HYPSUDRAFT_203968</name>
</gene>
<reference evidence="2" key="1">
    <citation type="submission" date="2014-04" db="EMBL/GenBank/DDBJ databases">
        <title>Evolutionary Origins and Diversification of the Mycorrhizal Mutualists.</title>
        <authorList>
            <consortium name="DOE Joint Genome Institute"/>
            <consortium name="Mycorrhizal Genomics Consortium"/>
            <person name="Kohler A."/>
            <person name="Kuo A."/>
            <person name="Nagy L.G."/>
            <person name="Floudas D."/>
            <person name="Copeland A."/>
            <person name="Barry K.W."/>
            <person name="Cichocki N."/>
            <person name="Veneault-Fourrey C."/>
            <person name="LaButti K."/>
            <person name="Lindquist E.A."/>
            <person name="Lipzen A."/>
            <person name="Lundell T."/>
            <person name="Morin E."/>
            <person name="Murat C."/>
            <person name="Riley R."/>
            <person name="Ohm R."/>
            <person name="Sun H."/>
            <person name="Tunlid A."/>
            <person name="Henrissat B."/>
            <person name="Grigoriev I.V."/>
            <person name="Hibbett D.S."/>
            <person name="Martin F."/>
        </authorList>
    </citation>
    <scope>NUCLEOTIDE SEQUENCE [LARGE SCALE GENOMIC DNA]</scope>
    <source>
        <strain evidence="2">FD-334 SS-4</strain>
    </source>
</reference>
<name>A0A0D2NN72_HYPSF</name>
<evidence type="ECO:0000313" key="1">
    <source>
        <dbReference type="EMBL" id="KJA20269.1"/>
    </source>
</evidence>
<accession>A0A0D2NN72</accession>
<keyword evidence="2" id="KW-1185">Reference proteome</keyword>
<proteinExistence type="predicted"/>
<dbReference type="EMBL" id="KN817569">
    <property type="protein sequence ID" value="KJA20269.1"/>
    <property type="molecule type" value="Genomic_DNA"/>
</dbReference>
<dbReference type="AlphaFoldDB" id="A0A0D2NN72"/>
<protein>
    <submittedName>
        <fullName evidence="1">Uncharacterized protein</fullName>
    </submittedName>
</protein>